<dbReference type="AlphaFoldDB" id="A0A3N9UA43"/>
<sequence>MKEELIRLFDYHVWANERIKQHLKNLSEDILLQKVNSVFPTIAETIGHIITADETWYLRMQGKGDHIKSIQPKRIYSVDDIVFESTSLYAELRKFLLDADFDDQIVYQNTKGEQFNNRISEIVQHIVNHGTYHRGNIAAMIRQQGHRGISTDYIQYIRTLQKNQI</sequence>
<feature type="binding site" evidence="3">
    <location>
        <position position="48"/>
    </location>
    <ligand>
        <name>a divalent metal cation</name>
        <dbReference type="ChEBI" id="CHEBI:60240"/>
    </ligand>
</feature>
<evidence type="ECO:0000256" key="2">
    <source>
        <dbReference type="ARBA" id="ARBA00022723"/>
    </source>
</evidence>
<dbReference type="InterPro" id="IPR007837">
    <property type="entry name" value="DinB"/>
</dbReference>
<keyword evidence="5" id="KW-1185">Reference proteome</keyword>
<evidence type="ECO:0000256" key="3">
    <source>
        <dbReference type="PIRSR" id="PIRSR607837-1"/>
    </source>
</evidence>
<dbReference type="EMBL" id="RRCT01000022">
    <property type="protein sequence ID" value="RQW73367.1"/>
    <property type="molecule type" value="Genomic_DNA"/>
</dbReference>
<organism evidence="4 5">
    <name type="scientific">Lysinibacillus composti</name>
    <dbReference type="NCBI Taxonomy" id="720633"/>
    <lineage>
        <taxon>Bacteria</taxon>
        <taxon>Bacillati</taxon>
        <taxon>Bacillota</taxon>
        <taxon>Bacilli</taxon>
        <taxon>Bacillales</taxon>
        <taxon>Bacillaceae</taxon>
        <taxon>Lysinibacillus</taxon>
    </lineage>
</organism>
<dbReference type="InterPro" id="IPR034660">
    <property type="entry name" value="DinB/YfiT-like"/>
</dbReference>
<dbReference type="Gene3D" id="1.20.120.450">
    <property type="entry name" value="dinb family like domain"/>
    <property type="match status" value="1"/>
</dbReference>
<evidence type="ECO:0000256" key="1">
    <source>
        <dbReference type="ARBA" id="ARBA00008635"/>
    </source>
</evidence>
<protein>
    <submittedName>
        <fullName evidence="4">Damage-inducible protein DinB</fullName>
    </submittedName>
</protein>
<dbReference type="Proteomes" id="UP000274033">
    <property type="component" value="Unassembled WGS sequence"/>
</dbReference>
<dbReference type="PANTHER" id="PTHR37302">
    <property type="entry name" value="SLR1116 PROTEIN"/>
    <property type="match status" value="1"/>
</dbReference>
<feature type="binding site" evidence="3">
    <location>
        <position position="129"/>
    </location>
    <ligand>
        <name>a divalent metal cation</name>
        <dbReference type="ChEBI" id="CHEBI:60240"/>
    </ligand>
</feature>
<comment type="similarity">
    <text evidence="1">Belongs to the DinB family.</text>
</comment>
<keyword evidence="2 3" id="KW-0479">Metal-binding</keyword>
<dbReference type="RefSeq" id="WP_124766561.1">
    <property type="nucleotide sequence ID" value="NZ_JAFBDY010000001.1"/>
</dbReference>
<dbReference type="GO" id="GO:0046872">
    <property type="term" value="F:metal ion binding"/>
    <property type="evidence" value="ECO:0007669"/>
    <property type="project" value="UniProtKB-KW"/>
</dbReference>
<feature type="binding site" evidence="3">
    <location>
        <position position="133"/>
    </location>
    <ligand>
        <name>a divalent metal cation</name>
        <dbReference type="ChEBI" id="CHEBI:60240"/>
    </ligand>
</feature>
<name>A0A3N9UA43_9BACI</name>
<reference evidence="4 5" key="1">
    <citation type="journal article" date="2013" name="J. Microbiol.">
        <title>Lysinibacillus chungkukjangi sp. nov., isolated from Chungkukjang, Korean fermented soybean food.</title>
        <authorList>
            <person name="Kim S.J."/>
            <person name="Jang Y.H."/>
            <person name="Hamada M."/>
            <person name="Ahn J.H."/>
            <person name="Weon H.Y."/>
            <person name="Suzuki K."/>
            <person name="Whang K.S."/>
            <person name="Kwon S.W."/>
        </authorList>
    </citation>
    <scope>NUCLEOTIDE SEQUENCE [LARGE SCALE GENOMIC DNA]</scope>
    <source>
        <strain evidence="4 5">MCCC 1A12701</strain>
    </source>
</reference>
<proteinExistence type="inferred from homology"/>
<gene>
    <name evidence="4" type="ORF">EBB45_17090</name>
</gene>
<evidence type="ECO:0000313" key="4">
    <source>
        <dbReference type="EMBL" id="RQW73367.1"/>
    </source>
</evidence>
<dbReference type="SUPFAM" id="SSF109854">
    <property type="entry name" value="DinB/YfiT-like putative metalloenzymes"/>
    <property type="match status" value="1"/>
</dbReference>
<dbReference type="Pfam" id="PF05163">
    <property type="entry name" value="DinB"/>
    <property type="match status" value="1"/>
</dbReference>
<accession>A0A3N9UA43</accession>
<evidence type="ECO:0000313" key="5">
    <source>
        <dbReference type="Proteomes" id="UP000274033"/>
    </source>
</evidence>
<dbReference type="PANTHER" id="PTHR37302:SF1">
    <property type="entry name" value="PROTEIN DINB"/>
    <property type="match status" value="1"/>
</dbReference>
<comment type="caution">
    <text evidence="4">The sequence shown here is derived from an EMBL/GenBank/DDBJ whole genome shotgun (WGS) entry which is preliminary data.</text>
</comment>
<dbReference type="OrthoDB" id="9811413at2"/>